<keyword evidence="8 10" id="KW-0479">Metal-binding</keyword>
<dbReference type="PROSITE" id="PS01085">
    <property type="entry name" value="RIBUL_P_3_EPIMER_1"/>
    <property type="match status" value="1"/>
</dbReference>
<evidence type="ECO:0000256" key="13">
    <source>
        <dbReference type="PIRSR" id="PIRSR001461-2"/>
    </source>
</evidence>
<comment type="cofactor">
    <cofactor evidence="10 13">
        <name>a divalent metal cation</name>
        <dbReference type="ChEBI" id="CHEBI:60240"/>
    </cofactor>
    <text evidence="10 13">Binds 1 divalent metal cation per subunit.</text>
</comment>
<feature type="binding site" evidence="10 13">
    <location>
        <position position="177"/>
    </location>
    <ligand>
        <name>a divalent metal cation</name>
        <dbReference type="ChEBI" id="CHEBI:60240"/>
    </ligand>
</feature>
<keyword evidence="13" id="KW-0170">Cobalt</keyword>
<feature type="binding site" evidence="14">
    <location>
        <position position="179"/>
    </location>
    <ligand>
        <name>substrate</name>
    </ligand>
</feature>
<evidence type="ECO:0000256" key="8">
    <source>
        <dbReference type="ARBA" id="ARBA00022723"/>
    </source>
</evidence>
<comment type="cofactor">
    <cofactor evidence="2">
        <name>Mn(2+)</name>
        <dbReference type="ChEBI" id="CHEBI:29035"/>
    </cofactor>
</comment>
<comment type="catalytic activity">
    <reaction evidence="1 10 11">
        <text>D-ribulose 5-phosphate = D-xylulose 5-phosphate</text>
        <dbReference type="Rhea" id="RHEA:13677"/>
        <dbReference type="ChEBI" id="CHEBI:57737"/>
        <dbReference type="ChEBI" id="CHEBI:58121"/>
        <dbReference type="EC" id="5.1.3.1"/>
    </reaction>
</comment>
<evidence type="ECO:0000256" key="7">
    <source>
        <dbReference type="ARBA" id="ARBA00013188"/>
    </source>
</evidence>
<dbReference type="AlphaFoldDB" id="A0A451D4X4"/>
<dbReference type="GO" id="GO:0006098">
    <property type="term" value="P:pentose-phosphate shunt"/>
    <property type="evidence" value="ECO:0007669"/>
    <property type="project" value="UniProtKB-UniRule"/>
</dbReference>
<organism evidence="15 16">
    <name type="scientific">Candidatus Erwinia haradaeae</name>
    <dbReference type="NCBI Taxonomy" id="1922217"/>
    <lineage>
        <taxon>Bacteria</taxon>
        <taxon>Pseudomonadati</taxon>
        <taxon>Pseudomonadota</taxon>
        <taxon>Gammaproteobacteria</taxon>
        <taxon>Enterobacterales</taxon>
        <taxon>Erwiniaceae</taxon>
        <taxon>Erwinia</taxon>
    </lineage>
</organism>
<feature type="binding site" evidence="10 14">
    <location>
        <position position="68"/>
    </location>
    <ligand>
        <name>substrate</name>
    </ligand>
</feature>
<dbReference type="SUPFAM" id="SSF51366">
    <property type="entry name" value="Ribulose-phoshate binding barrel"/>
    <property type="match status" value="1"/>
</dbReference>
<dbReference type="InterPro" id="IPR000056">
    <property type="entry name" value="Ribul_P_3_epim-like"/>
</dbReference>
<gene>
    <name evidence="10 15" type="primary">rpe</name>
    <name evidence="15" type="ORF">ERCISPPS3390_614</name>
</gene>
<evidence type="ECO:0000256" key="9">
    <source>
        <dbReference type="ARBA" id="ARBA00023235"/>
    </source>
</evidence>
<proteinExistence type="inferred from homology"/>
<feature type="binding site" evidence="10 13">
    <location>
        <position position="36"/>
    </location>
    <ligand>
        <name>a divalent metal cation</name>
        <dbReference type="ChEBI" id="CHEBI:60240"/>
    </ligand>
</feature>
<dbReference type="EC" id="5.1.3.1" evidence="7 10"/>
<comment type="function">
    <text evidence="10">Catalyzes the reversible epimerization of D-ribulose 5-phosphate to D-xylulose 5-phosphate.</text>
</comment>
<keyword evidence="10 11" id="KW-0119">Carbohydrate metabolism</keyword>
<dbReference type="InterPro" id="IPR011060">
    <property type="entry name" value="RibuloseP-bd_barrel"/>
</dbReference>
<dbReference type="GO" id="GO:0019323">
    <property type="term" value="P:pentose catabolic process"/>
    <property type="evidence" value="ECO:0007669"/>
    <property type="project" value="UniProtKB-UniRule"/>
</dbReference>
<evidence type="ECO:0000313" key="16">
    <source>
        <dbReference type="Proteomes" id="UP000294338"/>
    </source>
</evidence>
<evidence type="ECO:0000256" key="5">
    <source>
        <dbReference type="ARBA" id="ARBA00001954"/>
    </source>
</evidence>
<evidence type="ECO:0000256" key="14">
    <source>
        <dbReference type="PIRSR" id="PIRSR001461-3"/>
    </source>
</evidence>
<evidence type="ECO:0000313" key="15">
    <source>
        <dbReference type="EMBL" id="VFP80728.1"/>
    </source>
</evidence>
<feature type="binding site" evidence="10 14">
    <location>
        <begin position="144"/>
        <end position="147"/>
    </location>
    <ligand>
        <name>substrate</name>
    </ligand>
</feature>
<feature type="binding site" evidence="10 13">
    <location>
        <position position="34"/>
    </location>
    <ligand>
        <name>a divalent metal cation</name>
        <dbReference type="ChEBI" id="CHEBI:60240"/>
    </ligand>
</feature>
<keyword evidence="13" id="KW-0862">Zinc</keyword>
<dbReference type="FunFam" id="3.20.20.70:FF:000004">
    <property type="entry name" value="Ribulose-phosphate 3-epimerase"/>
    <property type="match status" value="1"/>
</dbReference>
<dbReference type="HAMAP" id="MF_02227">
    <property type="entry name" value="RPE"/>
    <property type="match status" value="1"/>
</dbReference>
<accession>A0A451D4X4</accession>
<comment type="similarity">
    <text evidence="6 10 11">Belongs to the ribulose-phosphate 3-epimerase family.</text>
</comment>
<dbReference type="EMBL" id="LR217705">
    <property type="protein sequence ID" value="VFP80728.1"/>
    <property type="molecule type" value="Genomic_DNA"/>
</dbReference>
<dbReference type="GO" id="GO:0005737">
    <property type="term" value="C:cytoplasm"/>
    <property type="evidence" value="ECO:0007669"/>
    <property type="project" value="UniProtKB-ARBA"/>
</dbReference>
<feature type="binding site" evidence="10 14">
    <location>
        <begin position="199"/>
        <end position="200"/>
    </location>
    <ligand>
        <name>substrate</name>
    </ligand>
</feature>
<comment type="cofactor">
    <cofactor evidence="4">
        <name>Zn(2+)</name>
        <dbReference type="ChEBI" id="CHEBI:29105"/>
    </cofactor>
</comment>
<evidence type="ECO:0000256" key="10">
    <source>
        <dbReference type="HAMAP-Rule" id="MF_02227"/>
    </source>
</evidence>
<comment type="cofactor">
    <cofactor evidence="3">
        <name>Co(2+)</name>
        <dbReference type="ChEBI" id="CHEBI:48828"/>
    </cofactor>
</comment>
<dbReference type="InterPro" id="IPR013785">
    <property type="entry name" value="Aldolase_TIM"/>
</dbReference>
<evidence type="ECO:0000256" key="3">
    <source>
        <dbReference type="ARBA" id="ARBA00001941"/>
    </source>
</evidence>
<comment type="cofactor">
    <cofactor evidence="5">
        <name>Fe(2+)</name>
        <dbReference type="ChEBI" id="CHEBI:29033"/>
    </cofactor>
</comment>
<feature type="active site" description="Proton donor" evidence="10 12">
    <location>
        <position position="177"/>
    </location>
</feature>
<feature type="binding site" evidence="10">
    <location>
        <begin position="177"/>
        <end position="179"/>
    </location>
    <ligand>
        <name>substrate</name>
    </ligand>
</feature>
<dbReference type="Gene3D" id="3.20.20.70">
    <property type="entry name" value="Aldolase class I"/>
    <property type="match status" value="1"/>
</dbReference>
<dbReference type="GO" id="GO:0004750">
    <property type="term" value="F:D-ribulose-phosphate 3-epimerase activity"/>
    <property type="evidence" value="ECO:0007669"/>
    <property type="project" value="UniProtKB-UniRule"/>
</dbReference>
<dbReference type="GO" id="GO:0046872">
    <property type="term" value="F:metal ion binding"/>
    <property type="evidence" value="ECO:0007669"/>
    <property type="project" value="UniProtKB-UniRule"/>
</dbReference>
<keyword evidence="13" id="KW-0464">Manganese</keyword>
<feature type="binding site" evidence="10 14">
    <location>
        <position position="9"/>
    </location>
    <ligand>
        <name>substrate</name>
    </ligand>
</feature>
<evidence type="ECO:0000256" key="4">
    <source>
        <dbReference type="ARBA" id="ARBA00001947"/>
    </source>
</evidence>
<sequence>MKKCLIAPSILSADCARLGEDISKALDAGGDLVHFDVMDNHYVPNLTMGPMVVKALRNYGITAPIDVHLMVEPVDCIIPYVAEAGASYITFHPEASKHIDRTLQLIKENGCYAGLALNPATPLSILDYVMHKLDTIVVMSVNPGFSGQLFIPNTLHKIHQVRQLINNSGYDICLAVDGGITMSNFSKIVAEGADMFVVGSAVFNQIDYKKAIDGMRYIIGHSMPSSYY</sequence>
<reference evidence="15 16" key="1">
    <citation type="submission" date="2019-02" db="EMBL/GenBank/DDBJ databases">
        <authorList>
            <person name="Manzano-Marin A."/>
            <person name="Manzano-Marin A."/>
        </authorList>
    </citation>
    <scope>NUCLEOTIDE SEQUENCE [LARGE SCALE GENOMIC DNA]</scope>
    <source>
        <strain evidence="15 16">ErCisplendens/pseudotsugae</strain>
    </source>
</reference>
<name>A0A451D4X4_9GAMM</name>
<dbReference type="PROSITE" id="PS01086">
    <property type="entry name" value="RIBUL_P_3_EPIMER_2"/>
    <property type="match status" value="1"/>
</dbReference>
<protein>
    <recommendedName>
        <fullName evidence="7 10">Ribulose-phosphate 3-epimerase</fullName>
        <ecNumber evidence="7 10">5.1.3.1</ecNumber>
    </recommendedName>
</protein>
<evidence type="ECO:0000256" key="11">
    <source>
        <dbReference type="PIRNR" id="PIRNR001461"/>
    </source>
</evidence>
<evidence type="ECO:0000256" key="6">
    <source>
        <dbReference type="ARBA" id="ARBA00009541"/>
    </source>
</evidence>
<dbReference type="NCBIfam" id="NF004076">
    <property type="entry name" value="PRK05581.1-4"/>
    <property type="match status" value="1"/>
</dbReference>
<evidence type="ECO:0000256" key="1">
    <source>
        <dbReference type="ARBA" id="ARBA00001782"/>
    </source>
</evidence>
<evidence type="ECO:0000256" key="12">
    <source>
        <dbReference type="PIRSR" id="PIRSR001461-1"/>
    </source>
</evidence>
<dbReference type="Proteomes" id="UP000294338">
    <property type="component" value="Chromosome 1"/>
</dbReference>
<dbReference type="PANTHER" id="PTHR11749">
    <property type="entry name" value="RIBULOSE-5-PHOSPHATE-3-EPIMERASE"/>
    <property type="match status" value="1"/>
</dbReference>
<dbReference type="Pfam" id="PF00834">
    <property type="entry name" value="Ribul_P_3_epim"/>
    <property type="match status" value="1"/>
</dbReference>
<evidence type="ECO:0000256" key="2">
    <source>
        <dbReference type="ARBA" id="ARBA00001936"/>
    </source>
</evidence>
<dbReference type="CDD" id="cd00429">
    <property type="entry name" value="RPE"/>
    <property type="match status" value="1"/>
</dbReference>
<feature type="active site" description="Proton acceptor" evidence="10 12">
    <location>
        <position position="36"/>
    </location>
</feature>
<comment type="pathway">
    <text evidence="10">Carbohydrate degradation.</text>
</comment>
<dbReference type="NCBIfam" id="TIGR01163">
    <property type="entry name" value="rpe"/>
    <property type="match status" value="1"/>
</dbReference>
<feature type="binding site" evidence="10 13">
    <location>
        <position position="68"/>
    </location>
    <ligand>
        <name>a divalent metal cation</name>
        <dbReference type="ChEBI" id="CHEBI:60240"/>
    </ligand>
</feature>
<dbReference type="PIRSF" id="PIRSF001461">
    <property type="entry name" value="RPE"/>
    <property type="match status" value="1"/>
</dbReference>
<dbReference type="InterPro" id="IPR026019">
    <property type="entry name" value="Ribul_P_3_epim"/>
</dbReference>
<keyword evidence="9 10" id="KW-0413">Isomerase</keyword>
<dbReference type="RefSeq" id="WP_197095332.1">
    <property type="nucleotide sequence ID" value="NZ_LR217705.1"/>
</dbReference>